<reference evidence="4 5" key="1">
    <citation type="submission" date="2018-06" db="EMBL/GenBank/DDBJ databases">
        <title>WGS assembly of Brassica rapa FPsc.</title>
        <authorList>
            <person name="Bowman J."/>
            <person name="Kohchi T."/>
            <person name="Yamato K."/>
            <person name="Jenkins J."/>
            <person name="Shu S."/>
            <person name="Ishizaki K."/>
            <person name="Yamaoka S."/>
            <person name="Nishihama R."/>
            <person name="Nakamura Y."/>
            <person name="Berger F."/>
            <person name="Adam C."/>
            <person name="Aki S."/>
            <person name="Althoff F."/>
            <person name="Araki T."/>
            <person name="Arteaga-Vazquez M."/>
            <person name="Balasubrmanian S."/>
            <person name="Bauer D."/>
            <person name="Boehm C."/>
            <person name="Briginshaw L."/>
            <person name="Caballero-Perez J."/>
            <person name="Catarino B."/>
            <person name="Chen F."/>
            <person name="Chiyoda S."/>
            <person name="Chovatia M."/>
            <person name="Davies K."/>
            <person name="Delmans M."/>
            <person name="Demura T."/>
            <person name="Dierschke T."/>
            <person name="Dolan L."/>
            <person name="Dorantes-Acosta A."/>
            <person name="Eklund D."/>
            <person name="Florent S."/>
            <person name="Flores-Sandoval E."/>
            <person name="Fujiyama A."/>
            <person name="Fukuzawa H."/>
            <person name="Galik B."/>
            <person name="Grimanelli D."/>
            <person name="Grimwood J."/>
            <person name="Grossniklaus U."/>
            <person name="Hamada T."/>
            <person name="Haseloff J."/>
            <person name="Hetherington A."/>
            <person name="Higo A."/>
            <person name="Hirakawa Y."/>
            <person name="Hundley H."/>
            <person name="Ikeda Y."/>
            <person name="Inoue K."/>
            <person name="Inoue S."/>
            <person name="Ishida S."/>
            <person name="Jia Q."/>
            <person name="Kakita M."/>
            <person name="Kanazawa T."/>
            <person name="Kawai Y."/>
            <person name="Kawashima T."/>
            <person name="Kennedy M."/>
            <person name="Kinose K."/>
            <person name="Kinoshita T."/>
            <person name="Kohara Y."/>
            <person name="Koide E."/>
            <person name="Komatsu K."/>
            <person name="Kopischke S."/>
            <person name="Kubo M."/>
            <person name="Kyozuka J."/>
            <person name="Lagercrantz U."/>
            <person name="Lin S."/>
            <person name="Lindquist E."/>
            <person name="Lipzen A."/>
            <person name="Lu C."/>
            <person name="Luna E."/>
            <person name="Martienssen R."/>
            <person name="Minamino N."/>
            <person name="Mizutani M."/>
            <person name="Mizutani M."/>
            <person name="Mochizuki N."/>
            <person name="Monte I."/>
            <person name="Mosher R."/>
            <person name="Nagasaki H."/>
            <person name="Nakagami H."/>
            <person name="Naramoto S."/>
            <person name="Nishitani K."/>
            <person name="Ohtani M."/>
            <person name="Okamoto T."/>
            <person name="Okumura M."/>
            <person name="Phillips J."/>
            <person name="Pollak B."/>
            <person name="Reinders A."/>
            <person name="Roevekamp M."/>
            <person name="Sano R."/>
            <person name="Sawa S."/>
            <person name="Schmid M."/>
            <person name="Shirakawa M."/>
            <person name="Solano R."/>
            <person name="Spunde A."/>
            <person name="Suetsugu N."/>
            <person name="Sugano S."/>
            <person name="Sugiyama A."/>
            <person name="Sun R."/>
            <person name="Suzuki Y."/>
            <person name="Takenaka M."/>
            <person name="Takezawa D."/>
            <person name="Tomogane H."/>
            <person name="Tsuzuki M."/>
            <person name="Ueda T."/>
            <person name="Umeda M."/>
            <person name="Ward J."/>
            <person name="Watanabe Y."/>
            <person name="Yazaki K."/>
            <person name="Yokoyama R."/>
            <person name="Yoshitake Y."/>
            <person name="Yotsui I."/>
            <person name="Zachgo S."/>
            <person name="Schmutz J."/>
        </authorList>
    </citation>
    <scope>NUCLEOTIDE SEQUENCE [LARGE SCALE GENOMIC DNA]</scope>
    <source>
        <strain evidence="5">cv. B-3</strain>
    </source>
</reference>
<sequence length="437" mass="49237">MADSLHRAIGAMSLEEEEPLDLGDDPSFRVFGENERSLIGRLLNPECQSMARMIDYMPTAWRVVGRVRGIALSRDRFQFIFQREEDLQTVLKDRPWSYNHWTLALERWTEHPDEDFLKTMMLWVRIRNIPVNFFTTKTMDLIKFNVENPLKASRKLTIPSEVVTIEYEYEKVHKRCFHCQRMTHEKIRCPLLRRGANKGYQSDPKRVGGLSNQLSLAATSSDKLEKWEGPPGFPPMFPELSQQDQKMAMLYISHADETERMARIERVKQGIVESQANSSAMITKITRDLDKGKGHVYSFPEPAEKRHQATPARLGSSTTHYETLESDAELGSSAFPGPVFSAPAMASAGFHLGPSSEGRVTGNQSSAKSQRKRPPSWKRRTGTNTNSGTLALPHSLVASNPATMKRKSSAPLTPVDCKTPKTSDPTVASVLKPLLPQ</sequence>
<dbReference type="InterPro" id="IPR025836">
    <property type="entry name" value="Zn_knuckle_CX2CX4HX4C"/>
</dbReference>
<feature type="region of interest" description="Disordered" evidence="1">
    <location>
        <begin position="351"/>
        <end position="437"/>
    </location>
</feature>
<evidence type="ECO:0008006" key="6">
    <source>
        <dbReference type="Google" id="ProtNLM"/>
    </source>
</evidence>
<dbReference type="PANTHER" id="PTHR31286:SF178">
    <property type="entry name" value="DUF4283 DOMAIN-CONTAINING PROTEIN"/>
    <property type="match status" value="1"/>
</dbReference>
<name>A0A398AQY4_BRACM</name>
<accession>A0A398AQY4</accession>
<feature type="domain" description="Zinc knuckle CX2CX4HX4C" evidence="3">
    <location>
        <begin position="146"/>
        <end position="190"/>
    </location>
</feature>
<dbReference type="Pfam" id="PF14111">
    <property type="entry name" value="DUF4283"/>
    <property type="match status" value="1"/>
</dbReference>
<dbReference type="Proteomes" id="UP000264353">
    <property type="component" value="Chromosome A1"/>
</dbReference>
<dbReference type="InterPro" id="IPR025558">
    <property type="entry name" value="DUF4283"/>
</dbReference>
<organism evidence="4 5">
    <name type="scientific">Brassica campestris</name>
    <name type="common">Field mustard</name>
    <dbReference type="NCBI Taxonomy" id="3711"/>
    <lineage>
        <taxon>Eukaryota</taxon>
        <taxon>Viridiplantae</taxon>
        <taxon>Streptophyta</taxon>
        <taxon>Embryophyta</taxon>
        <taxon>Tracheophyta</taxon>
        <taxon>Spermatophyta</taxon>
        <taxon>Magnoliopsida</taxon>
        <taxon>eudicotyledons</taxon>
        <taxon>Gunneridae</taxon>
        <taxon>Pentapetalae</taxon>
        <taxon>rosids</taxon>
        <taxon>malvids</taxon>
        <taxon>Brassicales</taxon>
        <taxon>Brassicaceae</taxon>
        <taxon>Brassiceae</taxon>
        <taxon>Brassica</taxon>
    </lineage>
</organism>
<dbReference type="EMBL" id="CM010628">
    <property type="protein sequence ID" value="RID80137.1"/>
    <property type="molecule type" value="Genomic_DNA"/>
</dbReference>
<dbReference type="InterPro" id="IPR040256">
    <property type="entry name" value="At4g02000-like"/>
</dbReference>
<evidence type="ECO:0000259" key="2">
    <source>
        <dbReference type="Pfam" id="PF14111"/>
    </source>
</evidence>
<evidence type="ECO:0000313" key="4">
    <source>
        <dbReference type="EMBL" id="RID80137.1"/>
    </source>
</evidence>
<evidence type="ECO:0000256" key="1">
    <source>
        <dbReference type="SAM" id="MobiDB-lite"/>
    </source>
</evidence>
<evidence type="ECO:0000313" key="5">
    <source>
        <dbReference type="Proteomes" id="UP000264353"/>
    </source>
</evidence>
<protein>
    <recommendedName>
        <fullName evidence="6">DUF4283 domain-containing protein</fullName>
    </recommendedName>
</protein>
<gene>
    <name evidence="4" type="ORF">BRARA_A02822</name>
</gene>
<evidence type="ECO:0000259" key="3">
    <source>
        <dbReference type="Pfam" id="PF14392"/>
    </source>
</evidence>
<dbReference type="PANTHER" id="PTHR31286">
    <property type="entry name" value="GLYCINE-RICH CELL WALL STRUCTURAL PROTEIN 1.8-LIKE"/>
    <property type="match status" value="1"/>
</dbReference>
<proteinExistence type="predicted"/>
<dbReference type="Pfam" id="PF14392">
    <property type="entry name" value="zf-CCHC_4"/>
    <property type="match status" value="1"/>
</dbReference>
<dbReference type="AlphaFoldDB" id="A0A398AQY4"/>
<feature type="domain" description="DUF4283" evidence="2">
    <location>
        <begin position="33"/>
        <end position="111"/>
    </location>
</feature>
<feature type="compositionally biased region" description="Basic residues" evidence="1">
    <location>
        <begin position="369"/>
        <end position="381"/>
    </location>
</feature>